<dbReference type="VEuPathDB" id="FungiDB:HCDG_01889"/>
<evidence type="ECO:0000256" key="1">
    <source>
        <dbReference type="SAM" id="MobiDB-lite"/>
    </source>
</evidence>
<sequence>MAIALHSVRETVAGEPVRSNGRSTPRHGNGFGGLGHDGHGEGEIGEERNAFDSRSLEELNCAGSSSHCGSTSVVVSTYTVVCELKVEDVVMAVGGDETGTGGRSLGNPTLKITEGGSRDLACPEFSSDFPPKTHIVIWPPALESGNG</sequence>
<dbReference type="HOGENOM" id="CLU_1767518_0_0_1"/>
<feature type="compositionally biased region" description="Basic and acidic residues" evidence="1">
    <location>
        <begin position="36"/>
        <end position="45"/>
    </location>
</feature>
<reference evidence="3" key="1">
    <citation type="submission" date="2009-05" db="EMBL/GenBank/DDBJ databases">
        <title>The genome sequence of Ajellomyces capsulatus strain H143.</title>
        <authorList>
            <person name="Champion M."/>
            <person name="Cuomo C.A."/>
            <person name="Ma L.-J."/>
            <person name="Henn M.R."/>
            <person name="Sil A."/>
            <person name="Goldman B."/>
            <person name="Young S.K."/>
            <person name="Kodira C.D."/>
            <person name="Zeng Q."/>
            <person name="Koehrsen M."/>
            <person name="Alvarado L."/>
            <person name="Berlin A.M."/>
            <person name="Borenstein D."/>
            <person name="Chen Z."/>
            <person name="Engels R."/>
            <person name="Freedman E."/>
            <person name="Gellesch M."/>
            <person name="Goldberg J."/>
            <person name="Griggs A."/>
            <person name="Gujja S."/>
            <person name="Heiman D.I."/>
            <person name="Hepburn T.A."/>
            <person name="Howarth C."/>
            <person name="Jen D."/>
            <person name="Larson L."/>
            <person name="Lewis B."/>
            <person name="Mehta T."/>
            <person name="Park D."/>
            <person name="Pearson M."/>
            <person name="Roberts A."/>
            <person name="Saif S."/>
            <person name="Shea T.D."/>
            <person name="Shenoy N."/>
            <person name="Sisk P."/>
            <person name="Stolte C."/>
            <person name="Sykes S."/>
            <person name="Walk T."/>
            <person name="White J."/>
            <person name="Yandava C."/>
            <person name="Klein B."/>
            <person name="McEwen J.G."/>
            <person name="Puccia R."/>
            <person name="Goldman G.H."/>
            <person name="Felipe M.S."/>
            <person name="Nino-Vega G."/>
            <person name="San-Blas G."/>
            <person name="Taylor J.W."/>
            <person name="Mendoza L."/>
            <person name="Galagan J.E."/>
            <person name="Nusbaum C."/>
            <person name="Birren B.W."/>
        </authorList>
    </citation>
    <scope>NUCLEOTIDE SEQUENCE [LARGE SCALE GENOMIC DNA]</scope>
    <source>
        <strain evidence="3">H143</strain>
    </source>
</reference>
<protein>
    <submittedName>
        <fullName evidence="2">Uncharacterized protein</fullName>
    </submittedName>
</protein>
<proteinExistence type="predicted"/>
<evidence type="ECO:0000313" key="2">
    <source>
        <dbReference type="EMBL" id="EER43859.1"/>
    </source>
</evidence>
<dbReference type="EMBL" id="GG692420">
    <property type="protein sequence ID" value="EER43859.1"/>
    <property type="molecule type" value="Genomic_DNA"/>
</dbReference>
<name>C6H638_AJECH</name>
<dbReference type="Proteomes" id="UP000002624">
    <property type="component" value="Unassembled WGS sequence"/>
</dbReference>
<evidence type="ECO:0000313" key="3">
    <source>
        <dbReference type="Proteomes" id="UP000002624"/>
    </source>
</evidence>
<gene>
    <name evidence="2" type="ORF">HCDG_01889</name>
</gene>
<feature type="region of interest" description="Disordered" evidence="1">
    <location>
        <begin position="1"/>
        <end position="45"/>
    </location>
</feature>
<accession>C6H638</accession>
<dbReference type="AlphaFoldDB" id="C6H638"/>
<organism evidence="2 3">
    <name type="scientific">Ajellomyces capsulatus (strain H143)</name>
    <name type="common">Darling's disease fungus</name>
    <name type="synonym">Histoplasma capsulatum</name>
    <dbReference type="NCBI Taxonomy" id="544712"/>
    <lineage>
        <taxon>Eukaryota</taxon>
        <taxon>Fungi</taxon>
        <taxon>Dikarya</taxon>
        <taxon>Ascomycota</taxon>
        <taxon>Pezizomycotina</taxon>
        <taxon>Eurotiomycetes</taxon>
        <taxon>Eurotiomycetidae</taxon>
        <taxon>Onygenales</taxon>
        <taxon>Ajellomycetaceae</taxon>
        <taxon>Histoplasma</taxon>
    </lineage>
</organism>